<dbReference type="InterPro" id="IPR045039">
    <property type="entry name" value="NSI-like"/>
</dbReference>
<evidence type="ECO:0000259" key="3">
    <source>
        <dbReference type="PROSITE" id="PS51186"/>
    </source>
</evidence>
<dbReference type="InterPro" id="IPR000182">
    <property type="entry name" value="GNAT_dom"/>
</dbReference>
<dbReference type="Pfam" id="PF00583">
    <property type="entry name" value="Acetyltransf_1"/>
    <property type="match status" value="1"/>
</dbReference>
<dbReference type="EMBL" id="JBBAXC010000036">
    <property type="protein sequence ID" value="MEI5909690.1"/>
    <property type="molecule type" value="Genomic_DNA"/>
</dbReference>
<dbReference type="PANTHER" id="PTHR43626:SF4">
    <property type="entry name" value="GCN5-RELATED N-ACETYLTRANSFERASE 2, CHLOROPLASTIC"/>
    <property type="match status" value="1"/>
</dbReference>
<evidence type="ECO:0000256" key="1">
    <source>
        <dbReference type="ARBA" id="ARBA00022679"/>
    </source>
</evidence>
<dbReference type="Proteomes" id="UP001312865">
    <property type="component" value="Unassembled WGS sequence"/>
</dbReference>
<reference evidence="4 5" key="1">
    <citation type="journal article" date="2018" name="J. Microbiol.">
        <title>Bacillus spongiae sp. nov., isolated from sponge of Jeju Island.</title>
        <authorList>
            <person name="Lee G.E."/>
            <person name="Im W.T."/>
            <person name="Park J.S."/>
        </authorList>
    </citation>
    <scope>NUCLEOTIDE SEQUENCE [LARGE SCALE GENOMIC DNA]</scope>
    <source>
        <strain evidence="4 5">135PIL107-10</strain>
    </source>
</reference>
<keyword evidence="5" id="KW-1185">Reference proteome</keyword>
<gene>
    <name evidence="4" type="ORF">WAK64_22110</name>
</gene>
<keyword evidence="1" id="KW-0808">Transferase</keyword>
<accession>A0ABU8HK13</accession>
<evidence type="ECO:0000313" key="5">
    <source>
        <dbReference type="Proteomes" id="UP001312865"/>
    </source>
</evidence>
<comment type="caution">
    <text evidence="4">The sequence shown here is derived from an EMBL/GenBank/DDBJ whole genome shotgun (WGS) entry which is preliminary data.</text>
</comment>
<dbReference type="PANTHER" id="PTHR43626">
    <property type="entry name" value="ACYL-COA N-ACYLTRANSFERASE"/>
    <property type="match status" value="1"/>
</dbReference>
<dbReference type="RefSeq" id="WP_336589134.1">
    <property type="nucleotide sequence ID" value="NZ_JBBAXC010000036.1"/>
</dbReference>
<dbReference type="PROSITE" id="PS51186">
    <property type="entry name" value="GNAT"/>
    <property type="match status" value="1"/>
</dbReference>
<evidence type="ECO:0000313" key="4">
    <source>
        <dbReference type="EMBL" id="MEI5909690.1"/>
    </source>
</evidence>
<proteinExistence type="predicted"/>
<protein>
    <submittedName>
        <fullName evidence="4">GNAT family N-acetyltransferase</fullName>
    </submittedName>
</protein>
<dbReference type="Gene3D" id="3.40.630.30">
    <property type="match status" value="1"/>
</dbReference>
<organism evidence="4 5">
    <name type="scientific">Bacillus spongiae</name>
    <dbReference type="NCBI Taxonomy" id="2683610"/>
    <lineage>
        <taxon>Bacteria</taxon>
        <taxon>Bacillati</taxon>
        <taxon>Bacillota</taxon>
        <taxon>Bacilli</taxon>
        <taxon>Bacillales</taxon>
        <taxon>Bacillaceae</taxon>
        <taxon>Bacillus</taxon>
    </lineage>
</organism>
<evidence type="ECO:0000256" key="2">
    <source>
        <dbReference type="ARBA" id="ARBA00023315"/>
    </source>
</evidence>
<name>A0ABU8HK13_9BACI</name>
<feature type="domain" description="N-acetyltransferase" evidence="3">
    <location>
        <begin position="2"/>
        <end position="137"/>
    </location>
</feature>
<keyword evidence="2" id="KW-0012">Acyltransferase</keyword>
<dbReference type="CDD" id="cd04301">
    <property type="entry name" value="NAT_SF"/>
    <property type="match status" value="1"/>
</dbReference>
<sequence>MKIVNSLSKVNIEEIKEVYHSVGWTKHNEENIKLIFNASHIMTFVLINNKVVGIGRALTDGIFNAAIYDVVVHQDYQGNGIASHLLTDILNKLEGISCIHLISTTANEAFYHKFGFKKVKTGMAKYRNPKLIAEYLE</sequence>
<dbReference type="SUPFAM" id="SSF55729">
    <property type="entry name" value="Acyl-CoA N-acyltransferases (Nat)"/>
    <property type="match status" value="1"/>
</dbReference>
<dbReference type="InterPro" id="IPR016181">
    <property type="entry name" value="Acyl_CoA_acyltransferase"/>
</dbReference>